<feature type="transmembrane region" description="Helical" evidence="6">
    <location>
        <begin position="428"/>
        <end position="448"/>
    </location>
</feature>
<evidence type="ECO:0000313" key="9">
    <source>
        <dbReference type="Proteomes" id="UP000240608"/>
    </source>
</evidence>
<keyword evidence="2" id="KW-1003">Cell membrane</keyword>
<evidence type="ECO:0000256" key="1">
    <source>
        <dbReference type="ARBA" id="ARBA00004651"/>
    </source>
</evidence>
<feature type="transmembrane region" description="Helical" evidence="6">
    <location>
        <begin position="340"/>
        <end position="358"/>
    </location>
</feature>
<feature type="transmembrane region" description="Helical" evidence="6">
    <location>
        <begin position="9"/>
        <end position="29"/>
    </location>
</feature>
<organism evidence="8 9">
    <name type="scientific">Marivirga lumbricoides</name>
    <dbReference type="NCBI Taxonomy" id="1046115"/>
    <lineage>
        <taxon>Bacteria</taxon>
        <taxon>Pseudomonadati</taxon>
        <taxon>Bacteroidota</taxon>
        <taxon>Cytophagia</taxon>
        <taxon>Cytophagales</taxon>
        <taxon>Marivirgaceae</taxon>
        <taxon>Marivirga</taxon>
    </lineage>
</organism>
<reference evidence="10" key="3">
    <citation type="journal article" date="2019" name="Int. J. Syst. Evol. Microbiol.">
        <title>The Global Catalogue of Microorganisms (GCM) 10K type strain sequencing project: providing services to taxonomists for standard genome sequencing and annotation.</title>
        <authorList>
            <consortium name="The Broad Institute Genomics Platform"/>
            <consortium name="The Broad Institute Genome Sequencing Center for Infectious Disease"/>
            <person name="Wu L."/>
            <person name="Ma J."/>
        </authorList>
    </citation>
    <scope>NUCLEOTIDE SEQUENCE [LARGE SCALE GENOMIC DNA]</scope>
    <source>
        <strain evidence="10">CGMCC 1.10832</strain>
    </source>
</reference>
<keyword evidence="10" id="KW-1185">Reference proteome</keyword>
<evidence type="ECO:0000256" key="6">
    <source>
        <dbReference type="SAM" id="Phobius"/>
    </source>
</evidence>
<evidence type="ECO:0000256" key="4">
    <source>
        <dbReference type="ARBA" id="ARBA00022989"/>
    </source>
</evidence>
<dbReference type="RefSeq" id="WP_188465634.1">
    <property type="nucleotide sequence ID" value="NZ_BAABHU010000011.1"/>
</dbReference>
<evidence type="ECO:0000313" key="8">
    <source>
        <dbReference type="EMBL" id="PTB95789.1"/>
    </source>
</evidence>
<feature type="transmembrane region" description="Helical" evidence="6">
    <location>
        <begin position="41"/>
        <end position="60"/>
    </location>
</feature>
<dbReference type="AlphaFoldDB" id="A0A2T4DPN5"/>
<name>A0A2T4DPN5_9BACT</name>
<dbReference type="InterPro" id="IPR050833">
    <property type="entry name" value="Poly_Biosynth_Transport"/>
</dbReference>
<keyword evidence="4 6" id="KW-1133">Transmembrane helix</keyword>
<gene>
    <name evidence="8" type="ORF">C9994_10210</name>
    <name evidence="7" type="ORF">GCM10011506_33340</name>
</gene>
<dbReference type="Proteomes" id="UP000636010">
    <property type="component" value="Unassembled WGS sequence"/>
</dbReference>
<feature type="transmembrane region" description="Helical" evidence="6">
    <location>
        <begin position="183"/>
        <end position="201"/>
    </location>
</feature>
<feature type="transmembrane region" description="Helical" evidence="6">
    <location>
        <begin position="222"/>
        <end position="242"/>
    </location>
</feature>
<feature type="transmembrane region" description="Helical" evidence="6">
    <location>
        <begin position="370"/>
        <end position="389"/>
    </location>
</feature>
<proteinExistence type="predicted"/>
<protein>
    <submittedName>
        <fullName evidence="8">Uncharacterized protein</fullName>
    </submittedName>
</protein>
<evidence type="ECO:0000256" key="5">
    <source>
        <dbReference type="ARBA" id="ARBA00023136"/>
    </source>
</evidence>
<accession>A0A2T4DPN5</accession>
<keyword evidence="3 6" id="KW-0812">Transmembrane</keyword>
<feature type="transmembrane region" description="Helical" evidence="6">
    <location>
        <begin position="395"/>
        <end position="416"/>
    </location>
</feature>
<evidence type="ECO:0000313" key="7">
    <source>
        <dbReference type="EMBL" id="GGC45066.1"/>
    </source>
</evidence>
<evidence type="ECO:0000313" key="10">
    <source>
        <dbReference type="Proteomes" id="UP000636010"/>
    </source>
</evidence>
<comment type="caution">
    <text evidence="8">The sequence shown here is derived from an EMBL/GenBank/DDBJ whole genome shotgun (WGS) entry which is preliminary data.</text>
</comment>
<feature type="transmembrane region" description="Helical" evidence="6">
    <location>
        <begin position="121"/>
        <end position="145"/>
    </location>
</feature>
<evidence type="ECO:0000256" key="2">
    <source>
        <dbReference type="ARBA" id="ARBA00022475"/>
    </source>
</evidence>
<dbReference type="EMBL" id="BMEC01000011">
    <property type="protein sequence ID" value="GGC45066.1"/>
    <property type="molecule type" value="Genomic_DNA"/>
</dbReference>
<feature type="transmembrane region" description="Helical" evidence="6">
    <location>
        <begin position="81"/>
        <end position="101"/>
    </location>
</feature>
<comment type="subcellular location">
    <subcellularLocation>
        <location evidence="1">Cell membrane</location>
        <topology evidence="1">Multi-pass membrane protein</topology>
    </subcellularLocation>
</comment>
<feature type="transmembrane region" description="Helical" evidence="6">
    <location>
        <begin position="157"/>
        <end position="177"/>
    </location>
</feature>
<feature type="transmembrane region" description="Helical" evidence="6">
    <location>
        <begin position="454"/>
        <end position="475"/>
    </location>
</feature>
<dbReference type="GO" id="GO:0005886">
    <property type="term" value="C:plasma membrane"/>
    <property type="evidence" value="ECO:0007669"/>
    <property type="project" value="UniProtKB-SubCell"/>
</dbReference>
<feature type="transmembrane region" description="Helical" evidence="6">
    <location>
        <begin position="308"/>
        <end position="328"/>
    </location>
</feature>
<feature type="transmembrane region" description="Helical" evidence="6">
    <location>
        <begin position="257"/>
        <end position="276"/>
    </location>
</feature>
<sequence>MGIVIKQSAYASAISYIGVVIGAVNTIFLLPEFFSPEDLGLYKAVFSMAILLSPFAQVGLARSTLRYYPRFDNSPKTSGRFLGLILILGFFTISLFILLFQLVDDWVFAFFQQKAPELIRYYWLILVLASIMVYISIFEAYYKALLNVVVPTLMKELMLRVVVGLLAILYFLDIISFEWFLNYTVISYVLSLFLLIAVLIIKKQIHLNLFIFQIDKAFIKELLKYMFFIMAGAVGSAIVLQIDQLMVTGYLGLKENAVYVIAFFMATVIEIPKRAIAQMSDSIIAKSFEFERMDEIKKIYKQSSINQLILGSYVFLLIVMNLDNIYQIMPKGEIYEAGKWVVVLIGMGKIAEMGFGVNSEIIISSKLYKINIGFVLLLALLTIALNVLLIPTYGLIGSAIASFAALFSFNLIKMIFIWNRFKFQPFSWSTLSVLLIAAITFISIYFVPQLENPIINLLWISLLLTLIFGALILLFKPSQEIHKMLLHLKNKITP</sequence>
<keyword evidence="5 6" id="KW-0472">Membrane</keyword>
<dbReference type="EMBL" id="PYVU01000086">
    <property type="protein sequence ID" value="PTB95789.1"/>
    <property type="molecule type" value="Genomic_DNA"/>
</dbReference>
<reference evidence="7" key="4">
    <citation type="submission" date="2024-05" db="EMBL/GenBank/DDBJ databases">
        <authorList>
            <person name="Sun Q."/>
            <person name="Zhou Y."/>
        </authorList>
    </citation>
    <scope>NUCLEOTIDE SEQUENCE</scope>
    <source>
        <strain evidence="7">CGMCC 1.10832</strain>
    </source>
</reference>
<dbReference type="PANTHER" id="PTHR30250:SF11">
    <property type="entry name" value="O-ANTIGEN TRANSPORTER-RELATED"/>
    <property type="match status" value="1"/>
</dbReference>
<dbReference type="Proteomes" id="UP000240608">
    <property type="component" value="Unassembled WGS sequence"/>
</dbReference>
<evidence type="ECO:0000256" key="3">
    <source>
        <dbReference type="ARBA" id="ARBA00022692"/>
    </source>
</evidence>
<reference evidence="8 9" key="2">
    <citation type="submission" date="2018-03" db="EMBL/GenBank/DDBJ databases">
        <title>Cross-interface Injection: A General Nanoliter Liquid Handling Method Applied to Single Cells Genome Amplification Automated Nanoliter Liquid Handling Applied to Single Cell Multiple Displacement Amplification.</title>
        <authorList>
            <person name="Yun J."/>
            <person name="Xu P."/>
            <person name="Xu J."/>
            <person name="Dai X."/>
            <person name="Wang Y."/>
            <person name="Zheng X."/>
            <person name="Cao C."/>
            <person name="Yi Q."/>
            <person name="Zhu Y."/>
            <person name="Wang L."/>
            <person name="Dong Z."/>
            <person name="Huang Y."/>
            <person name="Huang L."/>
            <person name="Du W."/>
        </authorList>
    </citation>
    <scope>NUCLEOTIDE SEQUENCE [LARGE SCALE GENOMIC DNA]</scope>
    <source>
        <strain evidence="8 9">Z-D1-2</strain>
    </source>
</reference>
<dbReference type="PANTHER" id="PTHR30250">
    <property type="entry name" value="PST FAMILY PREDICTED COLANIC ACID TRANSPORTER"/>
    <property type="match status" value="1"/>
</dbReference>
<reference evidence="7" key="1">
    <citation type="journal article" date="2014" name="Int. J. Syst. Evol. Microbiol.">
        <title>Complete genome of a new Firmicutes species belonging to the dominant human colonic microbiota ('Ruminococcus bicirculans') reveals two chromosomes and a selective capacity to utilize plant glucans.</title>
        <authorList>
            <consortium name="NISC Comparative Sequencing Program"/>
            <person name="Wegmann U."/>
            <person name="Louis P."/>
            <person name="Goesmann A."/>
            <person name="Henrissat B."/>
            <person name="Duncan S.H."/>
            <person name="Flint H.J."/>
        </authorList>
    </citation>
    <scope>NUCLEOTIDE SEQUENCE</scope>
    <source>
        <strain evidence="7">CGMCC 1.10832</strain>
    </source>
</reference>